<name>A0A1H7T1K9_9SPHI</name>
<reference evidence="2" key="1">
    <citation type="submission" date="2016-10" db="EMBL/GenBank/DDBJ databases">
        <authorList>
            <person name="Varghese N."/>
            <person name="Submissions S."/>
        </authorList>
    </citation>
    <scope>NUCLEOTIDE SEQUENCE [LARGE SCALE GENOMIC DNA]</scope>
    <source>
        <strain evidence="2">Jip14</strain>
    </source>
</reference>
<evidence type="ECO:0000313" key="2">
    <source>
        <dbReference type="Proteomes" id="UP000198916"/>
    </source>
</evidence>
<organism evidence="1 2">
    <name type="scientific">Parapedobacter koreensis</name>
    <dbReference type="NCBI Taxonomy" id="332977"/>
    <lineage>
        <taxon>Bacteria</taxon>
        <taxon>Pseudomonadati</taxon>
        <taxon>Bacteroidota</taxon>
        <taxon>Sphingobacteriia</taxon>
        <taxon>Sphingobacteriales</taxon>
        <taxon>Sphingobacteriaceae</taxon>
        <taxon>Parapedobacter</taxon>
    </lineage>
</organism>
<proteinExistence type="predicted"/>
<dbReference type="EMBL" id="FNZR01000010">
    <property type="protein sequence ID" value="SEL78751.1"/>
    <property type="molecule type" value="Genomic_DNA"/>
</dbReference>
<evidence type="ECO:0000313" key="1">
    <source>
        <dbReference type="EMBL" id="SEL78751.1"/>
    </source>
</evidence>
<dbReference type="STRING" id="332977.SAMN05421740_11035"/>
<accession>A0A1H7T1K9</accession>
<gene>
    <name evidence="1" type="ORF">SAMN05421740_11035</name>
</gene>
<dbReference type="AlphaFoldDB" id="A0A1H7T1K9"/>
<sequence>MAVFNRIGMKQMKVAEDRIIQLNYEDKAVSLLIKELQPVVFQKNEGYCCVLGPDTQAGVAGYGDTIQEALANWEDAMKRRMRNPDDRDEVALYAIDMLQASNKKVW</sequence>
<dbReference type="InterPro" id="IPR035069">
    <property type="entry name" value="TTHA1013/TTHA0281-like"/>
</dbReference>
<dbReference type="Proteomes" id="UP000198916">
    <property type="component" value="Unassembled WGS sequence"/>
</dbReference>
<dbReference type="SUPFAM" id="SSF143100">
    <property type="entry name" value="TTHA1013/TTHA0281-like"/>
    <property type="match status" value="1"/>
</dbReference>
<keyword evidence="2" id="KW-1185">Reference proteome</keyword>
<protein>
    <submittedName>
        <fullName evidence="1">Uncharacterized protein</fullName>
    </submittedName>
</protein>